<sequence precursor="true">MFTSNIRSLSLVSILLLCAVVGCVRSSTPTVVPSAVKPPVVAAPPIPPPMPVVETPEPAPPEPVVAAEVPTEKPDEKPLATERLLLLAPQGPLIVEFELWIDGQPQADEFDRLLQEVLKLADTDLDGTATWKEVTTSPKFRYGQFGNLPIDRENAPKQIIQQYDLDGDGRVDLAELPRFLTRNAGGARAFSVRSIEQFHGRNRRGSPTWRALDTDNDGQLTKAEIEAAAAQLRLLDSDDDETLVVGELRRTTEVELMPGNRTRGIRGDFARVLGEHANWDSIRAALEEQYALGGTLGSDDFGEQRELFIHLDEDKDGKIGRKEFPRLNTARSNLFLRLQFGQPTVSQAGSPRTSPMIDVAYGNLLPSREGSFPTVISWPNRVTFRSPGVSLKFVRNDTLATVDFAAQAQQGLAMYDADANGYLESSEVSAAVQQQFGRFEALDADADGKVYLLEITDFLRQRQGAQRVQVHARVQDQEDSLFLALDENADDRLDARELERAAARLQQLDANSDGAITVDELPEEIVIVIARGSIENQEQLFAVGPVETRAPSENLPSWFAAMDTSRDGVISAKEFLGSAEKFATLDRNQNGFFEPDEIPQPTSPTKEVIPLPAESTERNEP</sequence>
<evidence type="ECO:0000313" key="7">
    <source>
        <dbReference type="Proteomes" id="UP000315017"/>
    </source>
</evidence>
<keyword evidence="4" id="KW-0732">Signal</keyword>
<dbReference type="PANTHER" id="PTHR10827">
    <property type="entry name" value="RETICULOCALBIN"/>
    <property type="match status" value="1"/>
</dbReference>
<organism evidence="6 7">
    <name type="scientific">Anatilimnocola aggregata</name>
    <dbReference type="NCBI Taxonomy" id="2528021"/>
    <lineage>
        <taxon>Bacteria</taxon>
        <taxon>Pseudomonadati</taxon>
        <taxon>Planctomycetota</taxon>
        <taxon>Planctomycetia</taxon>
        <taxon>Pirellulales</taxon>
        <taxon>Pirellulaceae</taxon>
        <taxon>Anatilimnocola</taxon>
    </lineage>
</organism>
<feature type="region of interest" description="Disordered" evidence="3">
    <location>
        <begin position="590"/>
        <end position="621"/>
    </location>
</feature>
<dbReference type="Gene3D" id="1.10.238.10">
    <property type="entry name" value="EF-hand"/>
    <property type="match status" value="5"/>
</dbReference>
<feature type="domain" description="EF-hand" evidence="5">
    <location>
        <begin position="151"/>
        <end position="186"/>
    </location>
</feature>
<keyword evidence="2" id="KW-0677">Repeat</keyword>
<reference evidence="6 7" key="1">
    <citation type="submission" date="2019-02" db="EMBL/GenBank/DDBJ databases">
        <title>Deep-cultivation of Planctomycetes and their phenomic and genomic characterization uncovers novel biology.</title>
        <authorList>
            <person name="Wiegand S."/>
            <person name="Jogler M."/>
            <person name="Boedeker C."/>
            <person name="Pinto D."/>
            <person name="Vollmers J."/>
            <person name="Rivas-Marin E."/>
            <person name="Kohn T."/>
            <person name="Peeters S.H."/>
            <person name="Heuer A."/>
            <person name="Rast P."/>
            <person name="Oberbeckmann S."/>
            <person name="Bunk B."/>
            <person name="Jeske O."/>
            <person name="Meyerdierks A."/>
            <person name="Storesund J.E."/>
            <person name="Kallscheuer N."/>
            <person name="Luecker S."/>
            <person name="Lage O.M."/>
            <person name="Pohl T."/>
            <person name="Merkel B.J."/>
            <person name="Hornburger P."/>
            <person name="Mueller R.-W."/>
            <person name="Bruemmer F."/>
            <person name="Labrenz M."/>
            <person name="Spormann A.M."/>
            <person name="Op den Camp H."/>
            <person name="Overmann J."/>
            <person name="Amann R."/>
            <person name="Jetten M.S.M."/>
            <person name="Mascher T."/>
            <person name="Medema M.H."/>
            <person name="Devos D.P."/>
            <person name="Kaster A.-K."/>
            <person name="Ovreas L."/>
            <person name="Rohde M."/>
            <person name="Galperin M.Y."/>
            <person name="Jogler C."/>
        </authorList>
    </citation>
    <scope>NUCLEOTIDE SEQUENCE [LARGE SCALE GENOMIC DNA]</scope>
    <source>
        <strain evidence="6 7">ETA_A8</strain>
    </source>
</reference>
<dbReference type="Proteomes" id="UP000315017">
    <property type="component" value="Chromosome"/>
</dbReference>
<dbReference type="EMBL" id="CP036274">
    <property type="protein sequence ID" value="QDU31314.1"/>
    <property type="molecule type" value="Genomic_DNA"/>
</dbReference>
<feature type="domain" description="EF-hand" evidence="5">
    <location>
        <begin position="209"/>
        <end position="235"/>
    </location>
</feature>
<dbReference type="PROSITE" id="PS51257">
    <property type="entry name" value="PROKAR_LIPOPROTEIN"/>
    <property type="match status" value="1"/>
</dbReference>
<dbReference type="PANTHER" id="PTHR10827:SF98">
    <property type="entry name" value="45 KDA CALCIUM-BINDING PROTEIN"/>
    <property type="match status" value="1"/>
</dbReference>
<evidence type="ECO:0000256" key="1">
    <source>
        <dbReference type="ARBA" id="ARBA00022723"/>
    </source>
</evidence>
<gene>
    <name evidence="6" type="ORF">ETAA8_64670</name>
</gene>
<dbReference type="GO" id="GO:0005509">
    <property type="term" value="F:calcium ion binding"/>
    <property type="evidence" value="ECO:0007669"/>
    <property type="project" value="InterPro"/>
</dbReference>
<dbReference type="InterPro" id="IPR002048">
    <property type="entry name" value="EF_hand_dom"/>
</dbReference>
<evidence type="ECO:0000256" key="3">
    <source>
        <dbReference type="SAM" id="MobiDB-lite"/>
    </source>
</evidence>
<dbReference type="AlphaFoldDB" id="A0A517YM65"/>
<evidence type="ECO:0000313" key="6">
    <source>
        <dbReference type="EMBL" id="QDU31314.1"/>
    </source>
</evidence>
<proteinExistence type="predicted"/>
<dbReference type="SMART" id="SM00054">
    <property type="entry name" value="EFh"/>
    <property type="match status" value="6"/>
</dbReference>
<feature type="signal peptide" evidence="4">
    <location>
        <begin position="1"/>
        <end position="26"/>
    </location>
</feature>
<dbReference type="SUPFAM" id="SSF47473">
    <property type="entry name" value="EF-hand"/>
    <property type="match status" value="2"/>
</dbReference>
<feature type="domain" description="EF-hand" evidence="5">
    <location>
        <begin position="550"/>
        <end position="585"/>
    </location>
</feature>
<dbReference type="KEGG" id="aagg:ETAA8_64670"/>
<dbReference type="Pfam" id="PF13202">
    <property type="entry name" value="EF-hand_5"/>
    <property type="match status" value="4"/>
</dbReference>
<name>A0A517YM65_9BACT</name>
<evidence type="ECO:0000259" key="5">
    <source>
        <dbReference type="PROSITE" id="PS50222"/>
    </source>
</evidence>
<keyword evidence="7" id="KW-1185">Reference proteome</keyword>
<dbReference type="OrthoDB" id="260830at2"/>
<accession>A0A517YM65</accession>
<dbReference type="PROSITE" id="PS00018">
    <property type="entry name" value="EF_HAND_1"/>
    <property type="match status" value="6"/>
</dbReference>
<evidence type="ECO:0000256" key="2">
    <source>
        <dbReference type="ARBA" id="ARBA00022737"/>
    </source>
</evidence>
<keyword evidence="1" id="KW-0479">Metal-binding</keyword>
<feature type="chain" id="PRO_5021835265" evidence="4">
    <location>
        <begin position="27"/>
        <end position="621"/>
    </location>
</feature>
<protein>
    <submittedName>
        <fullName evidence="6">Transaldolase/EF-hand domain-containing protein</fullName>
    </submittedName>
</protein>
<evidence type="ECO:0000256" key="4">
    <source>
        <dbReference type="SAM" id="SignalP"/>
    </source>
</evidence>
<dbReference type="InterPro" id="IPR011992">
    <property type="entry name" value="EF-hand-dom_pair"/>
</dbReference>
<dbReference type="RefSeq" id="WP_145098244.1">
    <property type="nucleotide sequence ID" value="NZ_CP036274.1"/>
</dbReference>
<dbReference type="InterPro" id="IPR018247">
    <property type="entry name" value="EF_Hand_1_Ca_BS"/>
</dbReference>
<feature type="domain" description="EF-hand" evidence="5">
    <location>
        <begin position="299"/>
        <end position="334"/>
    </location>
</feature>
<dbReference type="PROSITE" id="PS50222">
    <property type="entry name" value="EF_HAND_2"/>
    <property type="match status" value="4"/>
</dbReference>